<comment type="caution">
    <text evidence="2">The sequence shown here is derived from an EMBL/GenBank/DDBJ whole genome shotgun (WGS) entry which is preliminary data.</text>
</comment>
<dbReference type="SUPFAM" id="SSF52266">
    <property type="entry name" value="SGNH hydrolase"/>
    <property type="match status" value="1"/>
</dbReference>
<protein>
    <submittedName>
        <fullName evidence="2">SGNH/GDSL hydrolase family protein</fullName>
    </submittedName>
</protein>
<evidence type="ECO:0000313" key="2">
    <source>
        <dbReference type="EMBL" id="MFD0965424.1"/>
    </source>
</evidence>
<feature type="domain" description="SGNH hydrolase-type esterase" evidence="1">
    <location>
        <begin position="60"/>
        <end position="201"/>
    </location>
</feature>
<dbReference type="InterPro" id="IPR036514">
    <property type="entry name" value="SGNH_hydro_sf"/>
</dbReference>
<reference evidence="3" key="1">
    <citation type="journal article" date="2019" name="Int. J. Syst. Evol. Microbiol.">
        <title>The Global Catalogue of Microorganisms (GCM) 10K type strain sequencing project: providing services to taxonomists for standard genome sequencing and annotation.</title>
        <authorList>
            <consortium name="The Broad Institute Genomics Platform"/>
            <consortium name="The Broad Institute Genome Sequencing Center for Infectious Disease"/>
            <person name="Wu L."/>
            <person name="Ma J."/>
        </authorList>
    </citation>
    <scope>NUCLEOTIDE SEQUENCE [LARGE SCALE GENOMIC DNA]</scope>
    <source>
        <strain evidence="3">CCUG 61707</strain>
    </source>
</reference>
<organism evidence="2 3">
    <name type="scientific">Seminibacterium arietis</name>
    <dbReference type="NCBI Taxonomy" id="1173502"/>
    <lineage>
        <taxon>Bacteria</taxon>
        <taxon>Pseudomonadati</taxon>
        <taxon>Pseudomonadota</taxon>
        <taxon>Gammaproteobacteria</taxon>
        <taxon>Pasteurellales</taxon>
        <taxon>Pasteurellaceae</taxon>
        <taxon>Seminibacterium</taxon>
    </lineage>
</organism>
<dbReference type="InterPro" id="IPR051532">
    <property type="entry name" value="Ester_Hydrolysis_Enzymes"/>
</dbReference>
<sequence>MPVSRTEYIEQQGFLTDIQMFERYQTKEKQFKQLADITLIGHSLFDMWSDCEIYPPNLKGKSIANLGISGISSFQYLDILIRPQYIEHLGKTVFVFLGVNDILKEIEYSPKKVSEWLTEIFDSLVGISPESQYFLLELTPVLNCEKVKNTQIRELNSYLKSHCPKRVNFIETYRTFADEQHNLRRELTTDGVHFTAKGYELLRSLLLPYIPD</sequence>
<name>A0ABW3I682_9PAST</name>
<dbReference type="PANTHER" id="PTHR30383">
    <property type="entry name" value="THIOESTERASE 1/PROTEASE 1/LYSOPHOSPHOLIPASE L1"/>
    <property type="match status" value="1"/>
</dbReference>
<dbReference type="Gene3D" id="3.40.50.1110">
    <property type="entry name" value="SGNH hydrolase"/>
    <property type="match status" value="1"/>
</dbReference>
<gene>
    <name evidence="2" type="ORF">ACFQ02_00890</name>
</gene>
<keyword evidence="2" id="KW-0378">Hydrolase</keyword>
<dbReference type="Proteomes" id="UP001596996">
    <property type="component" value="Unassembled WGS sequence"/>
</dbReference>
<accession>A0ABW3I682</accession>
<dbReference type="RefSeq" id="WP_380818101.1">
    <property type="nucleotide sequence ID" value="NZ_JBHTJN010000001.1"/>
</dbReference>
<proteinExistence type="predicted"/>
<keyword evidence="3" id="KW-1185">Reference proteome</keyword>
<dbReference type="GO" id="GO:0016787">
    <property type="term" value="F:hydrolase activity"/>
    <property type="evidence" value="ECO:0007669"/>
    <property type="project" value="UniProtKB-KW"/>
</dbReference>
<dbReference type="CDD" id="cd01841">
    <property type="entry name" value="NnaC_like"/>
    <property type="match status" value="1"/>
</dbReference>
<dbReference type="EMBL" id="JBHTJN010000001">
    <property type="protein sequence ID" value="MFD0965424.1"/>
    <property type="molecule type" value="Genomic_DNA"/>
</dbReference>
<dbReference type="InterPro" id="IPR013830">
    <property type="entry name" value="SGNH_hydro"/>
</dbReference>
<dbReference type="Pfam" id="PF13472">
    <property type="entry name" value="Lipase_GDSL_2"/>
    <property type="match status" value="1"/>
</dbReference>
<evidence type="ECO:0000259" key="1">
    <source>
        <dbReference type="Pfam" id="PF13472"/>
    </source>
</evidence>
<evidence type="ECO:0000313" key="3">
    <source>
        <dbReference type="Proteomes" id="UP001596996"/>
    </source>
</evidence>